<dbReference type="Gene3D" id="3.60.10.10">
    <property type="entry name" value="Endonuclease/exonuclease/phosphatase"/>
    <property type="match status" value="1"/>
</dbReference>
<gene>
    <name evidence="2" type="ORF">SHERM_00737</name>
</gene>
<dbReference type="InterPro" id="IPR000477">
    <property type="entry name" value="RT_dom"/>
</dbReference>
<dbReference type="PANTHER" id="PTHR33116">
    <property type="entry name" value="REVERSE TRANSCRIPTASE ZINC-BINDING DOMAIN-CONTAINING PROTEIN-RELATED-RELATED"/>
    <property type="match status" value="1"/>
</dbReference>
<keyword evidence="3" id="KW-1185">Reference proteome</keyword>
<evidence type="ECO:0000313" key="2">
    <source>
        <dbReference type="EMBL" id="CAA0805822.1"/>
    </source>
</evidence>
<dbReference type="AlphaFoldDB" id="A0A9N7MBL6"/>
<reference evidence="2" key="1">
    <citation type="submission" date="2019-12" db="EMBL/GenBank/DDBJ databases">
        <authorList>
            <person name="Scholes J."/>
        </authorList>
    </citation>
    <scope>NUCLEOTIDE SEQUENCE</scope>
</reference>
<organism evidence="2 3">
    <name type="scientific">Striga hermonthica</name>
    <name type="common">Purple witchweed</name>
    <name type="synonym">Buchnera hermonthica</name>
    <dbReference type="NCBI Taxonomy" id="68872"/>
    <lineage>
        <taxon>Eukaryota</taxon>
        <taxon>Viridiplantae</taxon>
        <taxon>Streptophyta</taxon>
        <taxon>Embryophyta</taxon>
        <taxon>Tracheophyta</taxon>
        <taxon>Spermatophyta</taxon>
        <taxon>Magnoliopsida</taxon>
        <taxon>eudicotyledons</taxon>
        <taxon>Gunneridae</taxon>
        <taxon>Pentapetalae</taxon>
        <taxon>asterids</taxon>
        <taxon>lamiids</taxon>
        <taxon>Lamiales</taxon>
        <taxon>Orobanchaceae</taxon>
        <taxon>Buchnereae</taxon>
        <taxon>Striga</taxon>
    </lineage>
</organism>
<name>A0A9N7MBL6_STRHE</name>
<proteinExistence type="predicted"/>
<dbReference type="InterPro" id="IPR036691">
    <property type="entry name" value="Endo/exonu/phosph_ase_sf"/>
</dbReference>
<accession>A0A9N7MBL6</accession>
<dbReference type="EMBL" id="CACSLK010000214">
    <property type="protein sequence ID" value="CAA0805822.1"/>
    <property type="molecule type" value="Genomic_DNA"/>
</dbReference>
<sequence length="884" mass="100265">MGGHNMDDRGMQVFTDIGVLSWNVRGLVNKFSQRQLKDLLFLHRPTFCFVMEPQCLFGRHEPWLQHCGYDRVFISEATGRSGGIWLLQKTGHPFWVSVIHTSARVISISIGRGGRQWALTGIYASPCFRERLSDWESLKAARLICEGPWCVIGDWNEVTGPSNSTGCSFIQQRANAINDVLQHCDLTVLQSIGPPFTWRRSSTGDNVHSQKCLDYAAADSDWIANFPFGMVETLNRGNSDHNPLLLHCHHEPNTQGLPPSPFRWHEAWADHPEYRNVLTENWNLGNADLLFNMNSIRDASSTFNRTCFGNIGARKRKIQRRLLGIQRIQTRVDSARLAILEGQLLKEYNTILHQEELIWFQKSREKILLHGDRNTRYFQTAAKIRRNKSAIHGLQISNCWTSDEATLRGHAMAHFESRFTDSPIIPIGCDYTEPLSPPTPDIVLSVTQTPSNMEIKLAVDSCPPYSAPGPDGFPAAFFKKFWHHIGSDTCEFIRNIFANVTLIMKCVTSAHFAILWNGRPTSGIYPSRGLRQGDPISPYLFVIIMERLTRTINREVRTENWDPIRLSRGGPAISHLLFADDVLIMAQANIATAITVNKVLHAFADEAVLAINLSKSQIVFSAATSEAKRNRICQQLSIPTTAKFDKYLGFPIIAGRHKISHFEFILERIAGRLPPWRAKFLNKAARTTLARSVLATIPVYFMQIAWFPEKTCQQIDSIMKRFIWKDRDGRGLHLVKWPTVATPRRSGGLGLRQTRQMNIAMLGKKVSEYIEGTSSLWVEVLTDRFGRGYEGIKGSKIQSSSVWTAMRRCFSIIEKGFTYRMGNGETNFWEGVFFQGKPIKCLVDYVHISDSDKSCRELIANGRFDMKSLHTRFPAHIARALKDA</sequence>
<dbReference type="Proteomes" id="UP001153555">
    <property type="component" value="Unassembled WGS sequence"/>
</dbReference>
<comment type="caution">
    <text evidence="2">The sequence shown here is derived from an EMBL/GenBank/DDBJ whole genome shotgun (WGS) entry which is preliminary data.</text>
</comment>
<evidence type="ECO:0000313" key="3">
    <source>
        <dbReference type="Proteomes" id="UP001153555"/>
    </source>
</evidence>
<feature type="domain" description="Reverse transcriptase" evidence="1">
    <location>
        <begin position="502"/>
        <end position="651"/>
    </location>
</feature>
<dbReference type="Pfam" id="PF00078">
    <property type="entry name" value="RVT_1"/>
    <property type="match status" value="1"/>
</dbReference>
<protein>
    <recommendedName>
        <fullName evidence="1">Reverse transcriptase domain-containing protein</fullName>
    </recommendedName>
</protein>
<dbReference type="PANTHER" id="PTHR33116:SF86">
    <property type="entry name" value="REVERSE TRANSCRIPTASE DOMAIN-CONTAINING PROTEIN"/>
    <property type="match status" value="1"/>
</dbReference>
<dbReference type="SUPFAM" id="SSF56219">
    <property type="entry name" value="DNase I-like"/>
    <property type="match status" value="1"/>
</dbReference>
<dbReference type="OrthoDB" id="1745081at2759"/>
<evidence type="ECO:0000259" key="1">
    <source>
        <dbReference type="Pfam" id="PF00078"/>
    </source>
</evidence>